<proteinExistence type="predicted"/>
<feature type="domain" description="Non-reducing end beta-L-arabinofuranosidase-like GH127 catalytic" evidence="1">
    <location>
        <begin position="5"/>
        <end position="158"/>
    </location>
</feature>
<dbReference type="GeneID" id="23615626"/>
<evidence type="ECO:0000313" key="2">
    <source>
        <dbReference type="EMBL" id="KFM22591.1"/>
    </source>
</evidence>
<reference evidence="2 3" key="1">
    <citation type="journal article" date="2014" name="BMC Genomics">
        <title>Oil accumulation mechanisms of the oleaginous microalga Chlorella protothecoides revealed through its genome, transcriptomes, and proteomes.</title>
        <authorList>
            <person name="Gao C."/>
            <person name="Wang Y."/>
            <person name="Shen Y."/>
            <person name="Yan D."/>
            <person name="He X."/>
            <person name="Dai J."/>
            <person name="Wu Q."/>
        </authorList>
    </citation>
    <scope>NUCLEOTIDE SEQUENCE [LARGE SCALE GENOMIC DNA]</scope>
    <source>
        <strain evidence="2 3">0710</strain>
    </source>
</reference>
<dbReference type="PANTHER" id="PTHR31151">
    <property type="entry name" value="PROLINE-TRNA LIGASE (DUF1680)"/>
    <property type="match status" value="1"/>
</dbReference>
<dbReference type="Pfam" id="PF07944">
    <property type="entry name" value="Beta-AFase-like_GH127_cat"/>
    <property type="match status" value="1"/>
</dbReference>
<dbReference type="OrthoDB" id="948013at2759"/>
<sequence length="267" mass="29192">MSPPLEQVLYNLFSETGRREYADCARRFDKPAFLEPLLQGRDPLPGLHANTHLAQVNGFAARYDSMGDKAGATAVHNFFALLEKYHSFATGGSNWREFWFNESTVADAINDPDSGAVSQESCTQYNMLKIARRMFTWSGSPAMADYYELAMQNGVVSWPQDPGAMLQSSTGLATNAAGPGVMIYYLPQFAGEWKGERGHSWTGWGDPYNAFWTVNASAAAGVAAAAADAPPELFVNQLVTSSLEWKQQGVVVNQTAGKDWGWGRGQT</sequence>
<evidence type="ECO:0000313" key="3">
    <source>
        <dbReference type="Proteomes" id="UP000028924"/>
    </source>
</evidence>
<dbReference type="Proteomes" id="UP000028924">
    <property type="component" value="Unassembled WGS sequence"/>
</dbReference>
<dbReference type="RefSeq" id="XP_011395447.1">
    <property type="nucleotide sequence ID" value="XM_011397145.1"/>
</dbReference>
<dbReference type="InterPro" id="IPR012878">
    <property type="entry name" value="Beta-AFase-like_GH127_cat"/>
</dbReference>
<dbReference type="AlphaFoldDB" id="A0A087SA37"/>
<organism evidence="2 3">
    <name type="scientific">Auxenochlorella protothecoides</name>
    <name type="common">Green microalga</name>
    <name type="synonym">Chlorella protothecoides</name>
    <dbReference type="NCBI Taxonomy" id="3075"/>
    <lineage>
        <taxon>Eukaryota</taxon>
        <taxon>Viridiplantae</taxon>
        <taxon>Chlorophyta</taxon>
        <taxon>core chlorophytes</taxon>
        <taxon>Trebouxiophyceae</taxon>
        <taxon>Chlorellales</taxon>
        <taxon>Chlorellaceae</taxon>
        <taxon>Auxenochlorella</taxon>
    </lineage>
</organism>
<dbReference type="PANTHER" id="PTHR31151:SF0">
    <property type="entry name" value="PROLINE-TRNA LIGASE (DUF1680)"/>
    <property type="match status" value="1"/>
</dbReference>
<dbReference type="KEGG" id="apro:F751_4235"/>
<name>A0A087SA37_AUXPR</name>
<protein>
    <recommendedName>
        <fullName evidence="1">Non-reducing end beta-L-arabinofuranosidase-like GH127 catalytic domain-containing protein</fullName>
    </recommendedName>
</protein>
<accession>A0A087SA37</accession>
<gene>
    <name evidence="2" type="ORF">F751_4235</name>
</gene>
<dbReference type="STRING" id="3075.A0A087SA37"/>
<evidence type="ECO:0000259" key="1">
    <source>
        <dbReference type="Pfam" id="PF07944"/>
    </source>
</evidence>
<dbReference type="eggNOG" id="ENOG502QRCI">
    <property type="taxonomic scope" value="Eukaryota"/>
</dbReference>
<keyword evidence="3" id="KW-1185">Reference proteome</keyword>
<dbReference type="EMBL" id="KL662078">
    <property type="protein sequence ID" value="KFM22591.1"/>
    <property type="molecule type" value="Genomic_DNA"/>
</dbReference>